<comment type="caution">
    <text evidence="1">The sequence shown here is derived from an EMBL/GenBank/DDBJ whole genome shotgun (WGS) entry which is preliminary data.</text>
</comment>
<evidence type="ECO:0000313" key="1">
    <source>
        <dbReference type="EMBL" id="MBB4966475.1"/>
    </source>
</evidence>
<accession>A0A7W7T4L9</accession>
<sequence>METFDRIRQTVKAQAGDASVERVMLRRAGISLRFGTLDHCAFDECDPAGRPVRRRL</sequence>
<evidence type="ECO:0000313" key="2">
    <source>
        <dbReference type="Proteomes" id="UP000542674"/>
    </source>
</evidence>
<protein>
    <submittedName>
        <fullName evidence="1">Uncharacterized protein</fullName>
    </submittedName>
</protein>
<reference evidence="1 2" key="1">
    <citation type="submission" date="2020-08" db="EMBL/GenBank/DDBJ databases">
        <title>Sequencing the genomes of 1000 actinobacteria strains.</title>
        <authorList>
            <person name="Klenk H.-P."/>
        </authorList>
    </citation>
    <scope>NUCLEOTIDE SEQUENCE [LARGE SCALE GENOMIC DNA]</scope>
    <source>
        <strain evidence="1 2">DSM 45084</strain>
    </source>
</reference>
<keyword evidence="2" id="KW-1185">Reference proteome</keyword>
<dbReference type="EMBL" id="JACHJS010000001">
    <property type="protein sequence ID" value="MBB4966475.1"/>
    <property type="molecule type" value="Genomic_DNA"/>
</dbReference>
<gene>
    <name evidence="1" type="ORF">F4559_003834</name>
</gene>
<dbReference type="AlphaFoldDB" id="A0A7W7T4L9"/>
<name>A0A7W7T4L9_9PSEU</name>
<proteinExistence type="predicted"/>
<dbReference type="RefSeq" id="WP_184670486.1">
    <property type="nucleotide sequence ID" value="NZ_BAABAI010000024.1"/>
</dbReference>
<organism evidence="1 2">
    <name type="scientific">Saccharothrix violaceirubra</name>
    <dbReference type="NCBI Taxonomy" id="413306"/>
    <lineage>
        <taxon>Bacteria</taxon>
        <taxon>Bacillati</taxon>
        <taxon>Actinomycetota</taxon>
        <taxon>Actinomycetes</taxon>
        <taxon>Pseudonocardiales</taxon>
        <taxon>Pseudonocardiaceae</taxon>
        <taxon>Saccharothrix</taxon>
    </lineage>
</organism>
<dbReference type="Proteomes" id="UP000542674">
    <property type="component" value="Unassembled WGS sequence"/>
</dbReference>